<gene>
    <name evidence="1" type="ORF">M8818_001128</name>
</gene>
<name>A0ACC3SM54_9PEZI</name>
<dbReference type="EMBL" id="JAMKPW020000004">
    <property type="protein sequence ID" value="KAK8219393.1"/>
    <property type="molecule type" value="Genomic_DNA"/>
</dbReference>
<proteinExistence type="predicted"/>
<dbReference type="Proteomes" id="UP001320706">
    <property type="component" value="Unassembled WGS sequence"/>
</dbReference>
<organism evidence="1 2">
    <name type="scientific">Zalaria obscura</name>
    <dbReference type="NCBI Taxonomy" id="2024903"/>
    <lineage>
        <taxon>Eukaryota</taxon>
        <taxon>Fungi</taxon>
        <taxon>Dikarya</taxon>
        <taxon>Ascomycota</taxon>
        <taxon>Pezizomycotina</taxon>
        <taxon>Dothideomycetes</taxon>
        <taxon>Dothideomycetidae</taxon>
        <taxon>Dothideales</taxon>
        <taxon>Zalariaceae</taxon>
        <taxon>Zalaria</taxon>
    </lineage>
</organism>
<evidence type="ECO:0000313" key="2">
    <source>
        <dbReference type="Proteomes" id="UP001320706"/>
    </source>
</evidence>
<keyword evidence="2" id="KW-1185">Reference proteome</keyword>
<comment type="caution">
    <text evidence="1">The sequence shown here is derived from an EMBL/GenBank/DDBJ whole genome shotgun (WGS) entry which is preliminary data.</text>
</comment>
<accession>A0ACC3SM54</accession>
<protein>
    <submittedName>
        <fullName evidence="1">Uncharacterized protein</fullName>
    </submittedName>
</protein>
<reference evidence="1" key="1">
    <citation type="submission" date="2024-02" db="EMBL/GenBank/DDBJ databases">
        <title>Metagenome Assembled Genome of Zalaria obscura JY119.</title>
        <authorList>
            <person name="Vighnesh L."/>
            <person name="Jagadeeshwari U."/>
            <person name="Venkata Ramana C."/>
            <person name="Sasikala C."/>
        </authorList>
    </citation>
    <scope>NUCLEOTIDE SEQUENCE</scope>
    <source>
        <strain evidence="1">JY119</strain>
    </source>
</reference>
<sequence>MPGREAPDGERAIPYFPKSEGISIAFKDTTQLPERPHAVGPIFDTDKLHVPIKEFDPVTHSTNYAEQPDTREAPPTPPMPPNFSDPYLYPSLTRHERLRLTMIWYLTRQMMEDKELLVRLQEKVDMVQEFIGWEFTIMGILDNYSYTRVVTAGLPLAILPRRESTCSHTINQPSGTVFMLPEMGEDWRFKHSPHVEVGGLRSYAGTQLRYRTESGLDIAIGSLCVASNSSGQVLSPSKQTALVRFADMLTQEIVNKLRMDRQRQRHRMSELVAEIKSYADADQEVLERVVMECLHEIYPQATISLQTARDGYVHIEGRGTVLLSQVRDGLWEDAALIDQVIIESNHEELHSQLPVRAVIGRCSQGPLDRVVIVVSRDMQLIFDDIDAWFVERCSLVFWGILQERSLKEALQAKQTFLRGITHQLRTPIHGVLGSVDLLAEELAARNLLDPVDTHDEAHESARPHNTSAVLTTIRNSGRELMSTVNNMLKLNRWAEMSESATPNTLQDLALLESDLLAEIAQMIPEDEPTRVTIMVDNELAPDVNMIVMDVVLLKECLQSLILNAIQFTTYGSVIVTISASPDYSTLRFDVKDTGCGISPQDHLRIFEAYEKADMHTRGAGLGLTLASKIATAMNGEVTLVASQPGQGSHFRAEFADPAFGCATRSHTYAPAELKWLPKKYTVVQPDFGLPVTRHFVRYLERRGFTSSERPTDSLHILTLGPDPGQNQKLLSSLDATLTYVCLVSLADRTKYYNTANPRLMFFSGPFVTSGLDEILHHADELFHKLPGDLQNGDRKPSATALLEARLEGINISKGSGIDSPPVALLVDDNLINLRIMRMYCEKRKIPYEVAVDGQEAVEKFKASLLTRPINLVLMDLQMPNMDGVQACTEIRALEAGSALDRSVIFIVTGQDSSEDKVRSVNAGADEFFVKPMSLKTLDRGISRYFQNGVGG</sequence>
<evidence type="ECO:0000313" key="1">
    <source>
        <dbReference type="EMBL" id="KAK8219393.1"/>
    </source>
</evidence>